<feature type="domain" description="COQ9 C-terminal" evidence="9">
    <location>
        <begin position="173"/>
        <end position="243"/>
    </location>
</feature>
<comment type="pathway">
    <text evidence="2 8">Cofactor biosynthesis; ubiquinone biosynthesis.</text>
</comment>
<keyword evidence="7 8" id="KW-0496">Mitochondrion</keyword>
<dbReference type="NCBIfam" id="TIGR02396">
    <property type="entry name" value="diverge_rpsU"/>
    <property type="match status" value="1"/>
</dbReference>
<dbReference type="GO" id="GO:0008289">
    <property type="term" value="F:lipid binding"/>
    <property type="evidence" value="ECO:0007669"/>
    <property type="project" value="UniProtKB-UniRule"/>
</dbReference>
<reference evidence="11" key="1">
    <citation type="journal article" date="2016" name="Ticks Tick Borne Dis.">
        <title>De novo assembly and annotation of the salivary gland transcriptome of Rhipicephalus appendiculatus male and female ticks during blood feeding.</title>
        <authorList>
            <person name="de Castro M.H."/>
            <person name="de Klerk D."/>
            <person name="Pienaar R."/>
            <person name="Latif A.A."/>
            <person name="Rees D.J."/>
            <person name="Mans B.J."/>
        </authorList>
    </citation>
    <scope>NUCLEOTIDE SEQUENCE</scope>
    <source>
        <tissue evidence="11">Salivary glands</tissue>
    </source>
</reference>
<comment type="similarity">
    <text evidence="3 8">Belongs to the COQ9 family.</text>
</comment>
<sequence length="277" mass="30612">MAICLAQRVTFKNFAVVKPAAAWFRDLRAGNFQYSTKNDTVDAKAQPTISEPIAGPTGDIKSAILKSALDFIPQHGWTWKSIAAGASSLGYSSVAHGLFPGGSVDLITYFYLSSNDELERQLESSLHKTERRGVTKGKSAFIQDAVWRRILLIEPYKTKWVQALGIMALPQNVPVALSNLGDLLNIIWHYAGDMSTDMSWYSKRAALAALYQSSELVFLQDKSMDYAHTQEFLDRRIKEFAAVSNCVEQVNQVSGTAKDVVELGLATLKNVLGMNTR</sequence>
<evidence type="ECO:0000256" key="6">
    <source>
        <dbReference type="ARBA" id="ARBA00023121"/>
    </source>
</evidence>
<name>A0A131Z7B2_RHIAP</name>
<dbReference type="Pfam" id="PF08511">
    <property type="entry name" value="COQ9"/>
    <property type="match status" value="1"/>
</dbReference>
<evidence type="ECO:0000256" key="1">
    <source>
        <dbReference type="ARBA" id="ARBA00004173"/>
    </source>
</evidence>
<accession>A0A131Z7B2</accession>
<evidence type="ECO:0000256" key="5">
    <source>
        <dbReference type="ARBA" id="ARBA00022946"/>
    </source>
</evidence>
<dbReference type="InterPro" id="IPR012762">
    <property type="entry name" value="Ubiq_biosynth_COQ9"/>
</dbReference>
<evidence type="ECO:0000313" key="11">
    <source>
        <dbReference type="EMBL" id="JAP86690.1"/>
    </source>
</evidence>
<evidence type="ECO:0000256" key="3">
    <source>
        <dbReference type="ARBA" id="ARBA00010766"/>
    </source>
</evidence>
<organism evidence="11">
    <name type="scientific">Rhipicephalus appendiculatus</name>
    <name type="common">Brown ear tick</name>
    <dbReference type="NCBI Taxonomy" id="34631"/>
    <lineage>
        <taxon>Eukaryota</taxon>
        <taxon>Metazoa</taxon>
        <taxon>Ecdysozoa</taxon>
        <taxon>Arthropoda</taxon>
        <taxon>Chelicerata</taxon>
        <taxon>Arachnida</taxon>
        <taxon>Acari</taxon>
        <taxon>Parasitiformes</taxon>
        <taxon>Ixodida</taxon>
        <taxon>Ixodoidea</taxon>
        <taxon>Ixodidae</taxon>
        <taxon>Rhipicephalinae</taxon>
        <taxon>Rhipicephalus</taxon>
        <taxon>Rhipicephalus</taxon>
    </lineage>
</organism>
<comment type="subcellular location">
    <subcellularLocation>
        <location evidence="1 8">Mitochondrion</location>
    </subcellularLocation>
</comment>
<dbReference type="AlphaFoldDB" id="A0A131Z7B2"/>
<comment type="function">
    <text evidence="8">Membrane-associated protein that warps the membrane surface to access and bind aromatic isoprenes with high specificity, including ubiquinone (CoQ) isoprene intermediates and presents them directly to Coq7, therefore facilitating the Coq7-mediated hydroxylase step. Participates in the biosynthesis of coenzyme Q, also named ubiquinone, an essential lipid-soluble electron transporter for aerobic cellular respiration.</text>
</comment>
<evidence type="ECO:0000259" key="9">
    <source>
        <dbReference type="Pfam" id="PF08511"/>
    </source>
</evidence>
<protein>
    <recommendedName>
        <fullName evidence="8">Ubiquinone biosynthesis protein</fullName>
    </recommendedName>
</protein>
<dbReference type="PANTHER" id="PTHR21427">
    <property type="entry name" value="UBIQUINONE BIOSYNTHESIS PROTEIN COQ9, MITOCHONDRIAL"/>
    <property type="match status" value="1"/>
</dbReference>
<dbReference type="InterPro" id="IPR048674">
    <property type="entry name" value="COQ9_HTH"/>
</dbReference>
<dbReference type="FunFam" id="1.10.357.10:FF:000004">
    <property type="entry name" value="Ubiquinone biosynthesis protein COQ9, mitochondrial"/>
    <property type="match status" value="1"/>
</dbReference>
<evidence type="ECO:0000256" key="4">
    <source>
        <dbReference type="ARBA" id="ARBA00022688"/>
    </source>
</evidence>
<dbReference type="Pfam" id="PF21392">
    <property type="entry name" value="COQ9_N"/>
    <property type="match status" value="1"/>
</dbReference>
<dbReference type="PANTHER" id="PTHR21427:SF19">
    <property type="entry name" value="UBIQUINONE BIOSYNTHESIS PROTEIN COQ9, MITOCHONDRIAL"/>
    <property type="match status" value="1"/>
</dbReference>
<evidence type="ECO:0000256" key="2">
    <source>
        <dbReference type="ARBA" id="ARBA00004749"/>
    </source>
</evidence>
<feature type="domain" description="Ubiquinone biosynthesis protein COQ9 HTH" evidence="10">
    <location>
        <begin position="59"/>
        <end position="86"/>
    </location>
</feature>
<dbReference type="InterPro" id="IPR013718">
    <property type="entry name" value="COQ9_C"/>
</dbReference>
<keyword evidence="11" id="KW-0830">Ubiquinone</keyword>
<dbReference type="Gene3D" id="1.10.357.10">
    <property type="entry name" value="Tetracycline Repressor, domain 2"/>
    <property type="match status" value="1"/>
</dbReference>
<evidence type="ECO:0000259" key="10">
    <source>
        <dbReference type="Pfam" id="PF21392"/>
    </source>
</evidence>
<proteinExistence type="inferred from homology"/>
<dbReference type="GO" id="GO:0006744">
    <property type="term" value="P:ubiquinone biosynthetic process"/>
    <property type="evidence" value="ECO:0007669"/>
    <property type="project" value="UniProtKB-UniRule"/>
</dbReference>
<evidence type="ECO:0000256" key="8">
    <source>
        <dbReference type="RuleBase" id="RU366063"/>
    </source>
</evidence>
<keyword evidence="4 8" id="KW-0831">Ubiquinone biosynthesis</keyword>
<evidence type="ECO:0000256" key="7">
    <source>
        <dbReference type="ARBA" id="ARBA00023128"/>
    </source>
</evidence>
<dbReference type="UniPathway" id="UPA00232"/>
<keyword evidence="6 8" id="KW-0446">Lipid-binding</keyword>
<keyword evidence="5" id="KW-0809">Transit peptide</keyword>
<dbReference type="EMBL" id="GEDV01001867">
    <property type="protein sequence ID" value="JAP86690.1"/>
    <property type="molecule type" value="Transcribed_RNA"/>
</dbReference>
<dbReference type="GO" id="GO:0005743">
    <property type="term" value="C:mitochondrial inner membrane"/>
    <property type="evidence" value="ECO:0007669"/>
    <property type="project" value="TreeGrafter"/>
</dbReference>